<dbReference type="GO" id="GO:0016740">
    <property type="term" value="F:transferase activity"/>
    <property type="evidence" value="ECO:0007669"/>
    <property type="project" value="UniProtKB-KW"/>
</dbReference>
<organism evidence="2 3">
    <name type="scientific">Amycolatopsis sacchari</name>
    <dbReference type="NCBI Taxonomy" id="115433"/>
    <lineage>
        <taxon>Bacteria</taxon>
        <taxon>Bacillati</taxon>
        <taxon>Actinomycetota</taxon>
        <taxon>Actinomycetes</taxon>
        <taxon>Pseudonocardiales</taxon>
        <taxon>Pseudonocardiaceae</taxon>
        <taxon>Amycolatopsis</taxon>
    </lineage>
</organism>
<dbReference type="AlphaFoldDB" id="A0A1I3XCM6"/>
<dbReference type="InterPro" id="IPR038740">
    <property type="entry name" value="BioF2-like_GNAT_dom"/>
</dbReference>
<dbReference type="Gene3D" id="3.40.630.30">
    <property type="match status" value="1"/>
</dbReference>
<gene>
    <name evidence="2" type="ORF">SAMN05421835_11522</name>
</gene>
<dbReference type="SUPFAM" id="SSF55729">
    <property type="entry name" value="Acyl-CoA N-acyltransferases (Nat)"/>
    <property type="match status" value="1"/>
</dbReference>
<dbReference type="InterPro" id="IPR016181">
    <property type="entry name" value="Acyl_CoA_acyltransferase"/>
</dbReference>
<name>A0A1I3XCM6_9PSEU</name>
<sequence length="359" mass="38323">MFELPEPYRFVRDAASKPGWWPSSPDDPRRALAWAVGSPQEGVGFAGEDGGPAVWLRLLSADSAVPRMNVVDVCSGVRRGVPQDEDVLAAARAMCGRQAVVAANGYVSPLLGKGNSAPLLDAIATAARADGAVPAVLHCPAGDPLLDVVPDLGFEVGVTDLYASISLAGNDVEDFLATLPSRRRTRIRREMRALDGARVLSGVDAEPWLDTAAELVAAAYEARGQSIEAASVAAIYRRLLAGFGDEFSLAVVEAEGTPVATTCLLAAGRTLMSYSAGFRLPQSKAVAGYFNATYYLPLRHAYATGRRRLLLGPGTIEAKHLRGARFTPLYSAVPRDCPPLVALLRRTDRWLRDRLAELA</sequence>
<proteinExistence type="predicted"/>
<evidence type="ECO:0000313" key="2">
    <source>
        <dbReference type="EMBL" id="SFK17270.1"/>
    </source>
</evidence>
<feature type="domain" description="BioF2-like acetyltransferase" evidence="1">
    <location>
        <begin position="181"/>
        <end position="315"/>
    </location>
</feature>
<keyword evidence="3" id="KW-1185">Reference proteome</keyword>
<dbReference type="OrthoDB" id="3683596at2"/>
<dbReference type="Proteomes" id="UP000199025">
    <property type="component" value="Unassembled WGS sequence"/>
</dbReference>
<accession>A0A1I3XCM6</accession>
<evidence type="ECO:0000313" key="3">
    <source>
        <dbReference type="Proteomes" id="UP000199025"/>
    </source>
</evidence>
<dbReference type="RefSeq" id="WP_091511266.1">
    <property type="nucleotide sequence ID" value="NZ_FORP01000015.1"/>
</dbReference>
<dbReference type="Pfam" id="PF13480">
    <property type="entry name" value="Acetyltransf_6"/>
    <property type="match status" value="1"/>
</dbReference>
<dbReference type="STRING" id="115433.SAMN05421835_11522"/>
<evidence type="ECO:0000259" key="1">
    <source>
        <dbReference type="Pfam" id="PF13480"/>
    </source>
</evidence>
<reference evidence="2 3" key="1">
    <citation type="submission" date="2016-10" db="EMBL/GenBank/DDBJ databases">
        <authorList>
            <person name="de Groot N.N."/>
        </authorList>
    </citation>
    <scope>NUCLEOTIDE SEQUENCE [LARGE SCALE GENOMIC DNA]</scope>
    <source>
        <strain evidence="2 3">DSM 44468</strain>
    </source>
</reference>
<dbReference type="EMBL" id="FORP01000015">
    <property type="protein sequence ID" value="SFK17270.1"/>
    <property type="molecule type" value="Genomic_DNA"/>
</dbReference>
<keyword evidence="2" id="KW-0808">Transferase</keyword>
<protein>
    <submittedName>
        <fullName evidence="2">Acetyltransferase (GNAT) domain-containing protein</fullName>
    </submittedName>
</protein>